<evidence type="ECO:0000256" key="2">
    <source>
        <dbReference type="SAM" id="Phobius"/>
    </source>
</evidence>
<evidence type="ECO:0000313" key="3">
    <source>
        <dbReference type="EMBL" id="MBK0331909.1"/>
    </source>
</evidence>
<keyword evidence="2" id="KW-0812">Transmembrane</keyword>
<evidence type="ECO:0000313" key="4">
    <source>
        <dbReference type="Proteomes" id="UP000612352"/>
    </source>
</evidence>
<comment type="caution">
    <text evidence="3">The sequence shown here is derived from an EMBL/GenBank/DDBJ whole genome shotgun (WGS) entry which is preliminary data.</text>
</comment>
<feature type="transmembrane region" description="Helical" evidence="2">
    <location>
        <begin position="168"/>
        <end position="198"/>
    </location>
</feature>
<sequence>MSMPAQPQYPGSPQGAPGAPASYPVPNGKVPGKGMKRAGLIMLIVGLVLCLVGIVVFVVAIVKVVGVANDVSDNSTVFNGEATVQLEAGKDMQAYAHEGETAPSCTIVGADGTAPATDTADQKSKVTAAGADWESFGSFTAKSTQEYTITCDSPTEVMVAPPVSGAGLVGGVGGIIGGIFVAGFGFLLLVVGVILFFVGRSKAKKAQNPAF</sequence>
<feature type="transmembrane region" description="Helical" evidence="2">
    <location>
        <begin position="39"/>
        <end position="62"/>
    </location>
</feature>
<name>A0ABS1BB76_9MICO</name>
<gene>
    <name evidence="3" type="ORF">I8D64_10895</name>
</gene>
<dbReference type="EMBL" id="JAEDAJ010000006">
    <property type="protein sequence ID" value="MBK0331909.1"/>
    <property type="molecule type" value="Genomic_DNA"/>
</dbReference>
<keyword evidence="4" id="KW-1185">Reference proteome</keyword>
<reference evidence="3 4" key="1">
    <citation type="submission" date="2020-12" db="EMBL/GenBank/DDBJ databases">
        <title>Brachybacterium sp. MASK1Z-5, whole genome shotgun sequence.</title>
        <authorList>
            <person name="Tuo L."/>
        </authorList>
    </citation>
    <scope>NUCLEOTIDE SEQUENCE [LARGE SCALE GENOMIC DNA]</scope>
    <source>
        <strain evidence="3 4">MASK1Z-5</strain>
    </source>
</reference>
<feature type="region of interest" description="Disordered" evidence="1">
    <location>
        <begin position="1"/>
        <end position="24"/>
    </location>
</feature>
<dbReference type="Proteomes" id="UP000612352">
    <property type="component" value="Unassembled WGS sequence"/>
</dbReference>
<evidence type="ECO:0000256" key="1">
    <source>
        <dbReference type="SAM" id="MobiDB-lite"/>
    </source>
</evidence>
<evidence type="ECO:0008006" key="5">
    <source>
        <dbReference type="Google" id="ProtNLM"/>
    </source>
</evidence>
<dbReference type="RefSeq" id="WP_200502692.1">
    <property type="nucleotide sequence ID" value="NZ_JAEDAJ010000006.1"/>
</dbReference>
<accession>A0ABS1BB76</accession>
<protein>
    <recommendedName>
        <fullName evidence="5">DUF4333 domain-containing protein</fullName>
    </recommendedName>
</protein>
<keyword evidence="2" id="KW-0472">Membrane</keyword>
<keyword evidence="2" id="KW-1133">Transmembrane helix</keyword>
<organism evidence="3 4">
    <name type="scientific">Brachybacterium halotolerans</name>
    <dbReference type="NCBI Taxonomy" id="2795215"/>
    <lineage>
        <taxon>Bacteria</taxon>
        <taxon>Bacillati</taxon>
        <taxon>Actinomycetota</taxon>
        <taxon>Actinomycetes</taxon>
        <taxon>Micrococcales</taxon>
        <taxon>Dermabacteraceae</taxon>
        <taxon>Brachybacterium</taxon>
    </lineage>
</organism>
<proteinExistence type="predicted"/>